<feature type="compositionally biased region" description="Low complexity" evidence="1">
    <location>
        <begin position="258"/>
        <end position="272"/>
    </location>
</feature>
<feature type="compositionally biased region" description="Basic and acidic residues" evidence="1">
    <location>
        <begin position="1"/>
        <end position="19"/>
    </location>
</feature>
<name>A0A3S1BI65_ELYCH</name>
<evidence type="ECO:0000256" key="1">
    <source>
        <dbReference type="SAM" id="MobiDB-lite"/>
    </source>
</evidence>
<feature type="compositionally biased region" description="Low complexity" evidence="1">
    <location>
        <begin position="66"/>
        <end position="85"/>
    </location>
</feature>
<dbReference type="AlphaFoldDB" id="A0A3S1BI65"/>
<feature type="compositionally biased region" description="Polar residues" evidence="1">
    <location>
        <begin position="86"/>
        <end position="95"/>
    </location>
</feature>
<evidence type="ECO:0000313" key="3">
    <source>
        <dbReference type="Proteomes" id="UP000271974"/>
    </source>
</evidence>
<feature type="region of interest" description="Disordered" evidence="1">
    <location>
        <begin position="126"/>
        <end position="158"/>
    </location>
</feature>
<sequence length="402" mass="44317">MERKTLRSQDGGSRGETRLRRSASHKYSRDSLPPSSNTNNSNNSNNNISARNKHRSSSVVGRRRTSGSYDDNLNVNKFNNGGNNVRDGTSNNQTVENNDAAYSYHHQRQQQQQQGSHTYLRYNSRLSQPRGSVDEGGEGPSETDQRRSSFLNRRSSSAMRVRELRDVLTSMTSSQGDEEEQEMKGSQKARLLVASQQRLMSRLQDLSHQLDSIDNEVTRVKGDIISSRRYFSAMTGIPYGPEWHTTRQMDSAYTSPTSCLSPRSSDGSPSPSEIEWSHGPTPGTASPPTVPTVDHAEEVTCTPRMRNPAHPAAMTGHVSSAERQVHSSSLSVLPALESPFRSLADFDEVGPGEGLMSGGSLLTRSDSCSSFMSWRSDQEMASLFPDEVDTAAPDIHARYGGK</sequence>
<feature type="compositionally biased region" description="Basic residues" evidence="1">
    <location>
        <begin position="51"/>
        <end position="65"/>
    </location>
</feature>
<feature type="region of interest" description="Disordered" evidence="1">
    <location>
        <begin position="248"/>
        <end position="292"/>
    </location>
</feature>
<dbReference type="OrthoDB" id="10539682at2759"/>
<feature type="region of interest" description="Disordered" evidence="1">
    <location>
        <begin position="1"/>
        <end position="95"/>
    </location>
</feature>
<organism evidence="2 3">
    <name type="scientific">Elysia chlorotica</name>
    <name type="common">Eastern emerald elysia</name>
    <name type="synonym">Sea slug</name>
    <dbReference type="NCBI Taxonomy" id="188477"/>
    <lineage>
        <taxon>Eukaryota</taxon>
        <taxon>Metazoa</taxon>
        <taxon>Spiralia</taxon>
        <taxon>Lophotrochozoa</taxon>
        <taxon>Mollusca</taxon>
        <taxon>Gastropoda</taxon>
        <taxon>Heterobranchia</taxon>
        <taxon>Euthyneura</taxon>
        <taxon>Panpulmonata</taxon>
        <taxon>Sacoglossa</taxon>
        <taxon>Placobranchoidea</taxon>
        <taxon>Plakobranchidae</taxon>
        <taxon>Elysia</taxon>
    </lineage>
</organism>
<protein>
    <submittedName>
        <fullName evidence="2">Uncharacterized protein</fullName>
    </submittedName>
</protein>
<keyword evidence="3" id="KW-1185">Reference proteome</keyword>
<comment type="caution">
    <text evidence="2">The sequence shown here is derived from an EMBL/GenBank/DDBJ whole genome shotgun (WGS) entry which is preliminary data.</text>
</comment>
<accession>A0A3S1BI65</accession>
<feature type="compositionally biased region" description="Low complexity" evidence="1">
    <location>
        <begin position="35"/>
        <end position="49"/>
    </location>
</feature>
<proteinExistence type="predicted"/>
<feature type="compositionally biased region" description="Low complexity" evidence="1">
    <location>
        <begin position="148"/>
        <end position="157"/>
    </location>
</feature>
<feature type="compositionally biased region" description="Polar residues" evidence="1">
    <location>
        <begin position="248"/>
        <end position="257"/>
    </location>
</feature>
<gene>
    <name evidence="2" type="ORF">EGW08_007988</name>
</gene>
<reference evidence="2 3" key="1">
    <citation type="submission" date="2019-01" db="EMBL/GenBank/DDBJ databases">
        <title>A draft genome assembly of the solar-powered sea slug Elysia chlorotica.</title>
        <authorList>
            <person name="Cai H."/>
            <person name="Li Q."/>
            <person name="Fang X."/>
            <person name="Li J."/>
            <person name="Curtis N.E."/>
            <person name="Altenburger A."/>
            <person name="Shibata T."/>
            <person name="Feng M."/>
            <person name="Maeda T."/>
            <person name="Schwartz J.A."/>
            <person name="Shigenobu S."/>
            <person name="Lundholm N."/>
            <person name="Nishiyama T."/>
            <person name="Yang H."/>
            <person name="Hasebe M."/>
            <person name="Li S."/>
            <person name="Pierce S.K."/>
            <person name="Wang J."/>
        </authorList>
    </citation>
    <scope>NUCLEOTIDE SEQUENCE [LARGE SCALE GENOMIC DNA]</scope>
    <source>
        <strain evidence="2">EC2010</strain>
        <tissue evidence="2">Whole organism of an adult</tissue>
    </source>
</reference>
<dbReference type="EMBL" id="RQTK01000212">
    <property type="protein sequence ID" value="RUS84236.1"/>
    <property type="molecule type" value="Genomic_DNA"/>
</dbReference>
<dbReference type="Proteomes" id="UP000271974">
    <property type="component" value="Unassembled WGS sequence"/>
</dbReference>
<evidence type="ECO:0000313" key="2">
    <source>
        <dbReference type="EMBL" id="RUS84236.1"/>
    </source>
</evidence>